<accession>A0AAV2JD00</accession>
<proteinExistence type="predicted"/>
<feature type="chain" id="PRO_5043483497" description="LAGLIDADG homing endonuclease" evidence="1">
    <location>
        <begin position="17"/>
        <end position="201"/>
    </location>
</feature>
<evidence type="ECO:0000313" key="3">
    <source>
        <dbReference type="Proteomes" id="UP001497482"/>
    </source>
</evidence>
<name>A0AAV2JD00_KNICA</name>
<organism evidence="2 3">
    <name type="scientific">Knipowitschia caucasica</name>
    <name type="common">Caucasian dwarf goby</name>
    <name type="synonym">Pomatoschistus caucasicus</name>
    <dbReference type="NCBI Taxonomy" id="637954"/>
    <lineage>
        <taxon>Eukaryota</taxon>
        <taxon>Metazoa</taxon>
        <taxon>Chordata</taxon>
        <taxon>Craniata</taxon>
        <taxon>Vertebrata</taxon>
        <taxon>Euteleostomi</taxon>
        <taxon>Actinopterygii</taxon>
        <taxon>Neopterygii</taxon>
        <taxon>Teleostei</taxon>
        <taxon>Neoteleostei</taxon>
        <taxon>Acanthomorphata</taxon>
        <taxon>Gobiaria</taxon>
        <taxon>Gobiiformes</taxon>
        <taxon>Gobioidei</taxon>
        <taxon>Gobiidae</taxon>
        <taxon>Gobiinae</taxon>
        <taxon>Knipowitschia</taxon>
    </lineage>
</organism>
<evidence type="ECO:0000256" key="1">
    <source>
        <dbReference type="SAM" id="SignalP"/>
    </source>
</evidence>
<protein>
    <recommendedName>
        <fullName evidence="4">LAGLIDADG homing endonuclease</fullName>
    </recommendedName>
</protein>
<reference evidence="2 3" key="1">
    <citation type="submission" date="2024-04" db="EMBL/GenBank/DDBJ databases">
        <authorList>
            <person name="Waldvogel A.-M."/>
            <person name="Schoenle A."/>
        </authorList>
    </citation>
    <scope>NUCLEOTIDE SEQUENCE [LARGE SCALE GENOMIC DNA]</scope>
</reference>
<dbReference type="AlphaFoldDB" id="A0AAV2JD00"/>
<dbReference type="EMBL" id="OZ035833">
    <property type="protein sequence ID" value="CAL1574331.1"/>
    <property type="molecule type" value="Genomic_DNA"/>
</dbReference>
<gene>
    <name evidence="2" type="ORF">KC01_LOCUS6066</name>
</gene>
<sequence length="201" mass="22979">MDFLFWFLFLFQLRLNQELSQKQITVCTKLHFLWIDSNRCPELLPSAPGRRAPWIIVIFATFPSVFFRLDSPSPEQRGIPRGTDRYRCLRAGFDRVPAAVECGHIVSEMYTEFQSWCLRTYGDSGKTKTVTRPKYNRILQTLQGEETNHGLLQKNGSHINAKFKFWVKSKGFQVGTGSEGTEGPVLYVPVRTTVSSSIVPL</sequence>
<evidence type="ECO:0000313" key="2">
    <source>
        <dbReference type="EMBL" id="CAL1574331.1"/>
    </source>
</evidence>
<dbReference type="Proteomes" id="UP001497482">
    <property type="component" value="Chromosome 11"/>
</dbReference>
<keyword evidence="3" id="KW-1185">Reference proteome</keyword>
<keyword evidence="1" id="KW-0732">Signal</keyword>
<evidence type="ECO:0008006" key="4">
    <source>
        <dbReference type="Google" id="ProtNLM"/>
    </source>
</evidence>
<feature type="signal peptide" evidence="1">
    <location>
        <begin position="1"/>
        <end position="16"/>
    </location>
</feature>